<dbReference type="SUPFAM" id="SSF103473">
    <property type="entry name" value="MFS general substrate transporter"/>
    <property type="match status" value="1"/>
</dbReference>
<keyword evidence="1" id="KW-1015">Disulfide bond</keyword>
<dbReference type="PANTHER" id="PTHR11388">
    <property type="entry name" value="ORGANIC ANION TRANSPORTER"/>
    <property type="match status" value="1"/>
</dbReference>
<dbReference type="GO" id="GO:0015347">
    <property type="term" value="F:sodium-independent organic anion transmembrane transporter activity"/>
    <property type="evidence" value="ECO:0007669"/>
    <property type="project" value="TreeGrafter"/>
</dbReference>
<dbReference type="InterPro" id="IPR004156">
    <property type="entry name" value="OATP"/>
</dbReference>
<accession>A0A915L3J9</accession>
<feature type="transmembrane region" description="Helical" evidence="3">
    <location>
        <begin position="125"/>
        <end position="145"/>
    </location>
</feature>
<feature type="region of interest" description="Disordered" evidence="2">
    <location>
        <begin position="430"/>
        <end position="449"/>
    </location>
</feature>
<feature type="compositionally biased region" description="Low complexity" evidence="2">
    <location>
        <begin position="433"/>
        <end position="442"/>
    </location>
</feature>
<proteinExistence type="predicted"/>
<feature type="transmembrane region" description="Helical" evidence="3">
    <location>
        <begin position="385"/>
        <end position="410"/>
    </location>
</feature>
<protein>
    <submittedName>
        <fullName evidence="5">Uncharacterized protein</fullName>
    </submittedName>
</protein>
<name>A0A915L3J9_ROMCU</name>
<keyword evidence="3" id="KW-0812">Transmembrane</keyword>
<feature type="transmembrane region" description="Helical" evidence="3">
    <location>
        <begin position="151"/>
        <end position="169"/>
    </location>
</feature>
<evidence type="ECO:0000256" key="1">
    <source>
        <dbReference type="ARBA" id="ARBA00023157"/>
    </source>
</evidence>
<evidence type="ECO:0000313" key="4">
    <source>
        <dbReference type="Proteomes" id="UP000887565"/>
    </source>
</evidence>
<dbReference type="AlphaFoldDB" id="A0A915L3J9"/>
<dbReference type="Proteomes" id="UP000887565">
    <property type="component" value="Unplaced"/>
</dbReference>
<feature type="transmembrane region" description="Helical" evidence="3">
    <location>
        <begin position="337"/>
        <end position="356"/>
    </location>
</feature>
<dbReference type="PANTHER" id="PTHR11388:SF151">
    <property type="entry name" value="SOLUTE CARRIER ORGANIC ANION TRANSPORTER FAMILY MEMBER"/>
    <property type="match status" value="1"/>
</dbReference>
<dbReference type="InterPro" id="IPR036259">
    <property type="entry name" value="MFS_trans_sf"/>
</dbReference>
<dbReference type="WBParaSite" id="nRc.2.0.1.t44339-RA">
    <property type="protein sequence ID" value="nRc.2.0.1.t44339-RA"/>
    <property type="gene ID" value="nRc.2.0.1.g44339"/>
</dbReference>
<sequence>MADSDDDAAVSIASPKNSKTDGLSPKISILSKSHSSRTAIDVPFSDGAKNIKNGTKSGPSRKTTLCGLGQYRPRYLQRFATPGWMLFFLCWYCLMQGIIVSGLAPSTLTSIEKRYNFPDYMLGRIMQCYEIGYVLTCIPVSYFGGRHSKPLFLGFGLLILSIGAFLYSLPHFKSDFYVSKHTDVIGACHQSLVNISRFIAAKRAIHGRLILKIESSQPGSISLYHFQMSRVIQTAVKTSSSFSCEQIDQDTSWQVVERARCLLLFCFAQFLNGIGTTPLMTLGVSYIDENVKPTHSPVYIGKSRNTFLYIIVGDYKKSFKIRPTLGHNNDDSLHLSVFYAFIIFGPAIGFTMTASLSDLDVDFLSAPPDKPLIIGKMEPDRVGAWWLGFLIAGFASFVAVIPIMSFPRVLPGAGKYQKMRMMLASKHMKDSGRSLSTSSSSKHVLKSTKPDHIDEKENQCCLRLKVGT</sequence>
<dbReference type="Gene3D" id="1.20.1250.20">
    <property type="entry name" value="MFS general substrate transporter like domains"/>
    <property type="match status" value="1"/>
</dbReference>
<organism evidence="4 5">
    <name type="scientific">Romanomermis culicivorax</name>
    <name type="common">Nematode worm</name>
    <dbReference type="NCBI Taxonomy" id="13658"/>
    <lineage>
        <taxon>Eukaryota</taxon>
        <taxon>Metazoa</taxon>
        <taxon>Ecdysozoa</taxon>
        <taxon>Nematoda</taxon>
        <taxon>Enoplea</taxon>
        <taxon>Dorylaimia</taxon>
        <taxon>Mermithida</taxon>
        <taxon>Mermithoidea</taxon>
        <taxon>Mermithidae</taxon>
        <taxon>Romanomermis</taxon>
    </lineage>
</organism>
<keyword evidence="3" id="KW-1133">Transmembrane helix</keyword>
<keyword evidence="3" id="KW-0472">Membrane</keyword>
<evidence type="ECO:0000313" key="5">
    <source>
        <dbReference type="WBParaSite" id="nRc.2.0.1.t44339-RA"/>
    </source>
</evidence>
<reference evidence="5" key="1">
    <citation type="submission" date="2022-11" db="UniProtKB">
        <authorList>
            <consortium name="WormBaseParasite"/>
        </authorList>
    </citation>
    <scope>IDENTIFICATION</scope>
</reference>
<feature type="transmembrane region" description="Helical" evidence="3">
    <location>
        <begin position="84"/>
        <end position="104"/>
    </location>
</feature>
<dbReference type="GO" id="GO:0016323">
    <property type="term" value="C:basolateral plasma membrane"/>
    <property type="evidence" value="ECO:0007669"/>
    <property type="project" value="TreeGrafter"/>
</dbReference>
<dbReference type="Pfam" id="PF03137">
    <property type="entry name" value="OATP"/>
    <property type="match status" value="2"/>
</dbReference>
<evidence type="ECO:0000256" key="3">
    <source>
        <dbReference type="SAM" id="Phobius"/>
    </source>
</evidence>
<feature type="region of interest" description="Disordered" evidence="2">
    <location>
        <begin position="1"/>
        <end position="35"/>
    </location>
</feature>
<dbReference type="GO" id="GO:0043252">
    <property type="term" value="P:sodium-independent organic anion transport"/>
    <property type="evidence" value="ECO:0007669"/>
    <property type="project" value="TreeGrafter"/>
</dbReference>
<keyword evidence="4" id="KW-1185">Reference proteome</keyword>
<evidence type="ECO:0000256" key="2">
    <source>
        <dbReference type="SAM" id="MobiDB-lite"/>
    </source>
</evidence>